<protein>
    <submittedName>
        <fullName evidence="1">Uncharacterized protein</fullName>
    </submittedName>
</protein>
<accession>F6G165</accession>
<dbReference type="HOGENOM" id="CLU_3275592_0_0_4"/>
<proteinExistence type="predicted"/>
<name>F6G165_RALS8</name>
<dbReference type="EMBL" id="CP002819">
    <property type="protein sequence ID" value="AEG68793.1"/>
    <property type="molecule type" value="Genomic_DNA"/>
</dbReference>
<evidence type="ECO:0000313" key="1">
    <source>
        <dbReference type="EMBL" id="AEG68793.1"/>
    </source>
</evidence>
<reference evidence="1 2" key="1">
    <citation type="journal article" date="2011" name="J. Bacteriol.">
        <title>Complete genome sequence of the plant pathogen Ralstonia solanacearum strain Po82.</title>
        <authorList>
            <person name="Xu J."/>
            <person name="Zheng H.J."/>
            <person name="Liu L."/>
            <person name="Pan Z.C."/>
            <person name="Prior P."/>
            <person name="Tang B."/>
            <person name="Xu J.S."/>
            <person name="Zhang H."/>
            <person name="Tian Q."/>
            <person name="Zhang L.Q."/>
            <person name="Feng J."/>
        </authorList>
    </citation>
    <scope>NUCLEOTIDE SEQUENCE [LARGE SCALE GENOMIC DNA]</scope>
    <source>
        <strain evidence="1 2">Po82</strain>
    </source>
</reference>
<dbReference type="Proteomes" id="UP000007953">
    <property type="component" value="Chromosome"/>
</dbReference>
<dbReference type="AlphaFoldDB" id="F6G165"/>
<dbReference type="KEGG" id="rsn:RSPO_c01493"/>
<gene>
    <name evidence="1" type="ordered locus">RSPO_c01493</name>
</gene>
<sequence>MFHWLNFSQLIRKVYIEQIDLTDFPFAQCGRYFTHESACFI</sequence>
<organism evidence="1 2">
    <name type="scientific">Ralstonia solanacearum (strain Po82)</name>
    <dbReference type="NCBI Taxonomy" id="1031711"/>
    <lineage>
        <taxon>Bacteria</taxon>
        <taxon>Pseudomonadati</taxon>
        <taxon>Pseudomonadota</taxon>
        <taxon>Betaproteobacteria</taxon>
        <taxon>Burkholderiales</taxon>
        <taxon>Burkholderiaceae</taxon>
        <taxon>Ralstonia</taxon>
        <taxon>Ralstonia solanacearum species complex</taxon>
    </lineage>
</organism>
<evidence type="ECO:0000313" key="2">
    <source>
        <dbReference type="Proteomes" id="UP000007953"/>
    </source>
</evidence>